<dbReference type="EMBL" id="GG662649">
    <property type="protein sequence ID" value="EAR94864.2"/>
    <property type="molecule type" value="Genomic_DNA"/>
</dbReference>
<dbReference type="AlphaFoldDB" id="Q23E89"/>
<evidence type="ECO:0000256" key="1">
    <source>
        <dbReference type="SAM" id="MobiDB-lite"/>
    </source>
</evidence>
<evidence type="ECO:0000313" key="3">
    <source>
        <dbReference type="EMBL" id="EAR94864.2"/>
    </source>
</evidence>
<dbReference type="GO" id="GO:0043408">
    <property type="term" value="P:regulation of MAPK cascade"/>
    <property type="evidence" value="ECO:0007669"/>
    <property type="project" value="TreeGrafter"/>
</dbReference>
<dbReference type="PANTHER" id="PTHR48015">
    <property type="entry name" value="SERINE/THREONINE-PROTEIN KINASE TAO"/>
    <property type="match status" value="1"/>
</dbReference>
<keyword evidence="3" id="KW-0418">Kinase</keyword>
<dbReference type="Proteomes" id="UP000009168">
    <property type="component" value="Unassembled WGS sequence"/>
</dbReference>
<name>Q23E89_TETTS</name>
<feature type="region of interest" description="Disordered" evidence="1">
    <location>
        <begin position="1"/>
        <end position="46"/>
    </location>
</feature>
<dbReference type="GO" id="GO:0004674">
    <property type="term" value="F:protein serine/threonine kinase activity"/>
    <property type="evidence" value="ECO:0007669"/>
    <property type="project" value="TreeGrafter"/>
</dbReference>
<feature type="compositionally biased region" description="Polar residues" evidence="1">
    <location>
        <begin position="1"/>
        <end position="28"/>
    </location>
</feature>
<dbReference type="GeneID" id="7842743"/>
<dbReference type="Gene3D" id="3.30.200.20">
    <property type="entry name" value="Phosphorylase Kinase, domain 1"/>
    <property type="match status" value="1"/>
</dbReference>
<feature type="compositionally biased region" description="Polar residues" evidence="1">
    <location>
        <begin position="36"/>
        <end position="45"/>
    </location>
</feature>
<dbReference type="HOGENOM" id="CLU_360386_0_0_1"/>
<dbReference type="GO" id="GO:0000165">
    <property type="term" value="P:MAPK cascade"/>
    <property type="evidence" value="ECO:0007669"/>
    <property type="project" value="TreeGrafter"/>
</dbReference>
<feature type="domain" description="Protein kinase" evidence="2">
    <location>
        <begin position="118"/>
        <end position="405"/>
    </location>
</feature>
<keyword evidence="3" id="KW-0808">Transferase</keyword>
<organism evidence="3 4">
    <name type="scientific">Tetrahymena thermophila (strain SB210)</name>
    <dbReference type="NCBI Taxonomy" id="312017"/>
    <lineage>
        <taxon>Eukaryota</taxon>
        <taxon>Sar</taxon>
        <taxon>Alveolata</taxon>
        <taxon>Ciliophora</taxon>
        <taxon>Intramacronucleata</taxon>
        <taxon>Oligohymenophorea</taxon>
        <taxon>Hymenostomatida</taxon>
        <taxon>Tetrahymenina</taxon>
        <taxon>Tetrahymenidae</taxon>
        <taxon>Tetrahymena</taxon>
    </lineage>
</organism>
<dbReference type="SMART" id="SM00220">
    <property type="entry name" value="S_TKc"/>
    <property type="match status" value="1"/>
</dbReference>
<dbReference type="InterPro" id="IPR000719">
    <property type="entry name" value="Prot_kinase_dom"/>
</dbReference>
<protein>
    <submittedName>
        <fullName evidence="3">Kinase domain protein</fullName>
    </submittedName>
</protein>
<dbReference type="RefSeq" id="XP_001015109.2">
    <property type="nucleotide sequence ID" value="XM_001015109.2"/>
</dbReference>
<dbReference type="PANTHER" id="PTHR48015:SF16">
    <property type="entry name" value="SERINE_THREONINE-PROTEIN KINASE SULU"/>
    <property type="match status" value="1"/>
</dbReference>
<accession>Q23E89</accession>
<dbReference type="KEGG" id="tet:TTHERM_00717900"/>
<gene>
    <name evidence="3" type="ORF">TTHERM_00717900</name>
</gene>
<evidence type="ECO:0000259" key="2">
    <source>
        <dbReference type="PROSITE" id="PS50011"/>
    </source>
</evidence>
<reference evidence="4" key="1">
    <citation type="journal article" date="2006" name="PLoS Biol.">
        <title>Macronuclear genome sequence of the ciliate Tetrahymena thermophila, a model eukaryote.</title>
        <authorList>
            <person name="Eisen J.A."/>
            <person name="Coyne R.S."/>
            <person name="Wu M."/>
            <person name="Wu D."/>
            <person name="Thiagarajan M."/>
            <person name="Wortman J.R."/>
            <person name="Badger J.H."/>
            <person name="Ren Q."/>
            <person name="Amedeo P."/>
            <person name="Jones K.M."/>
            <person name="Tallon L.J."/>
            <person name="Delcher A.L."/>
            <person name="Salzberg S.L."/>
            <person name="Silva J.C."/>
            <person name="Haas B.J."/>
            <person name="Majoros W.H."/>
            <person name="Farzad M."/>
            <person name="Carlton J.M."/>
            <person name="Smith R.K. Jr."/>
            <person name="Garg J."/>
            <person name="Pearlman R.E."/>
            <person name="Karrer K.M."/>
            <person name="Sun L."/>
            <person name="Manning G."/>
            <person name="Elde N.C."/>
            <person name="Turkewitz A.P."/>
            <person name="Asai D.J."/>
            <person name="Wilkes D.E."/>
            <person name="Wang Y."/>
            <person name="Cai H."/>
            <person name="Collins K."/>
            <person name="Stewart B.A."/>
            <person name="Lee S.R."/>
            <person name="Wilamowska K."/>
            <person name="Weinberg Z."/>
            <person name="Ruzzo W.L."/>
            <person name="Wloga D."/>
            <person name="Gaertig J."/>
            <person name="Frankel J."/>
            <person name="Tsao C.-C."/>
            <person name="Gorovsky M.A."/>
            <person name="Keeling P.J."/>
            <person name="Waller R.F."/>
            <person name="Patron N.J."/>
            <person name="Cherry J.M."/>
            <person name="Stover N.A."/>
            <person name="Krieger C.J."/>
            <person name="del Toro C."/>
            <person name="Ryder H.F."/>
            <person name="Williamson S.C."/>
            <person name="Barbeau R.A."/>
            <person name="Hamilton E.P."/>
            <person name="Orias E."/>
        </authorList>
    </citation>
    <scope>NUCLEOTIDE SEQUENCE [LARGE SCALE GENOMIC DNA]</scope>
    <source>
        <strain evidence="4">SB210</strain>
    </source>
</reference>
<dbReference type="OrthoDB" id="354678at2759"/>
<keyword evidence="4" id="KW-1185">Reference proteome</keyword>
<dbReference type="CDD" id="cd00180">
    <property type="entry name" value="PKc"/>
    <property type="match status" value="1"/>
</dbReference>
<dbReference type="GO" id="GO:0005737">
    <property type="term" value="C:cytoplasm"/>
    <property type="evidence" value="ECO:0007669"/>
    <property type="project" value="TreeGrafter"/>
</dbReference>
<dbReference type="STRING" id="312017.Q23E89"/>
<sequence length="876" mass="103021">MGSQLEKPSQKYPQLNDQQKINLSQQNKDNPDKSNSKTPSQYNSINDEKEKYKKEFLIQNNFLDSRYEKDQILKGNQSQISQIIPIARDHKKLQQSLNPRQTQIFQNLLLKLKENYYSDSFQFIGAGSFSMVYSAKKIKNNQNIALRIQEVHDQDQDDFNNYISICKQIQMPLIAELYDVYYIDIEKSKFAIFELELAQCDLNQLLKGQEQNGQLNEEDKMIIAKQLIEVINYVHNFNIILRDIKPSKIGLKLSDSNQISIKLFISYWTIRLKDGSNAIKTKQPVGALVFSAPENNKENQDDFVYSKESDIFSLGATLCVLDNYEILKNKLRQLVLSSLEPHFKQPFEKLQINRQSQIYKFIEQFCKYEIKQRKPLQSIIDQNQKELLSNKEQIQKDLQKKQLFLYNSGCKLLQSITQYGLEVELNYGQDCKEFFSLHEDEKSNGQVNILSNKEINDKIKRHCEIMNPHISKFEQEDISFTYDYFLYYKTVHQDSKKVELLEQQTQQIINTIYKKVNSLDLTKPIQQQKPEDQFNILKGVLFTYFRNAGHQVQLSNEQGSEEDLVSFYQSLTFLTGQLNNSQYYELTIPDTDELNYENITSDYTYLKQFIQKFITAASKAYQVPETSIQILNIKKGSVKLHYFIQQSVNISYDQILQQLQKIFQNLTIELKSNISNTVIKDSYFNSEFNFYWDKRHEKIKDYRGSLTKKNKKEDPKIYYFPLDYLGFAINVQKFIQDNSEWLSKGPKAWIVLYHGTDLKGYQCIPESYIKPGNRNAYGNYKCRLTGEFIKEGSQANTYLSDLATLGKYKATFKDTAENYCTPIEFCNKQYKLIFQCRVNPKYVKSPKDRVHYFTVEAQYAQENIRPYRILLKEHIQ</sequence>
<dbReference type="InterPro" id="IPR011009">
    <property type="entry name" value="Kinase-like_dom_sf"/>
</dbReference>
<dbReference type="GO" id="GO:0005524">
    <property type="term" value="F:ATP binding"/>
    <property type="evidence" value="ECO:0007669"/>
    <property type="project" value="InterPro"/>
</dbReference>
<dbReference type="InterPro" id="IPR050285">
    <property type="entry name" value="STE20_Ser/Thr_kinase"/>
</dbReference>
<dbReference type="Pfam" id="PF00069">
    <property type="entry name" value="Pkinase"/>
    <property type="match status" value="1"/>
</dbReference>
<dbReference type="SUPFAM" id="SSF56112">
    <property type="entry name" value="Protein kinase-like (PK-like)"/>
    <property type="match status" value="1"/>
</dbReference>
<dbReference type="eggNOG" id="KOG0597">
    <property type="taxonomic scope" value="Eukaryota"/>
</dbReference>
<dbReference type="Gene3D" id="1.10.510.10">
    <property type="entry name" value="Transferase(Phosphotransferase) domain 1"/>
    <property type="match status" value="1"/>
</dbReference>
<proteinExistence type="predicted"/>
<dbReference type="InParanoid" id="Q23E89"/>
<evidence type="ECO:0000313" key="4">
    <source>
        <dbReference type="Proteomes" id="UP000009168"/>
    </source>
</evidence>
<dbReference type="PROSITE" id="PS50011">
    <property type="entry name" value="PROTEIN_KINASE_DOM"/>
    <property type="match status" value="1"/>
</dbReference>